<dbReference type="Pfam" id="PF01921">
    <property type="entry name" value="tRNA-synt_1f"/>
    <property type="match status" value="1"/>
</dbReference>
<evidence type="ECO:0000256" key="4">
    <source>
        <dbReference type="ARBA" id="ARBA00022598"/>
    </source>
</evidence>
<organism evidence="12 13">
    <name type="scientific">Odinarchaeota yellowstonii (strain LCB_4)</name>
    <dbReference type="NCBI Taxonomy" id="1841599"/>
    <lineage>
        <taxon>Archaea</taxon>
        <taxon>Promethearchaeati</taxon>
        <taxon>Candidatus Odinarchaeota</taxon>
        <taxon>Candidatus Odinarchaeia</taxon>
        <taxon>Candidatus Odinarchaeales</taxon>
        <taxon>Candidatus Odinarchaeaceae</taxon>
        <taxon>Candidatus Odinarchaeum</taxon>
    </lineage>
</organism>
<dbReference type="GO" id="GO:0005524">
    <property type="term" value="F:ATP binding"/>
    <property type="evidence" value="ECO:0007669"/>
    <property type="project" value="UniProtKB-UniRule"/>
</dbReference>
<dbReference type="NCBIfam" id="TIGR00467">
    <property type="entry name" value="lysS_arch"/>
    <property type="match status" value="1"/>
</dbReference>
<dbReference type="InterPro" id="IPR020751">
    <property type="entry name" value="aa-tRNA-synth_I_codon-bd_sub2"/>
</dbReference>
<evidence type="ECO:0000256" key="9">
    <source>
        <dbReference type="ARBA" id="ARBA00048573"/>
    </source>
</evidence>
<keyword evidence="6 10" id="KW-0067">ATP-binding</keyword>
<dbReference type="Gene3D" id="1.10.10.770">
    <property type="match status" value="1"/>
</dbReference>
<reference evidence="12" key="2">
    <citation type="journal article" date="2022" name="Nat. Microbiol.">
        <title>A closed Candidatus Odinarchaeum chromosome exposes Asgard archaeal viruses.</title>
        <authorList>
            <person name="Tamarit D."/>
            <person name="Caceres E.F."/>
            <person name="Krupovic M."/>
            <person name="Nijland R."/>
            <person name="Eme L."/>
            <person name="Robinson N.P."/>
            <person name="Ettema T.J.G."/>
        </authorList>
    </citation>
    <scope>NUCLEOTIDE SEQUENCE</scope>
    <source>
        <strain evidence="12">LCB_4</strain>
    </source>
</reference>
<dbReference type="GO" id="GO:0004824">
    <property type="term" value="F:lysine-tRNA ligase activity"/>
    <property type="evidence" value="ECO:0007669"/>
    <property type="project" value="UniProtKB-UniRule"/>
</dbReference>
<comment type="caution">
    <text evidence="10">Lacks conserved residue(s) required for the propagation of feature annotation.</text>
</comment>
<dbReference type="GO" id="GO:0006430">
    <property type="term" value="P:lysyl-tRNA aminoacylation"/>
    <property type="evidence" value="ECO:0007669"/>
    <property type="project" value="UniProtKB-UniRule"/>
</dbReference>
<dbReference type="Pfam" id="PF19269">
    <property type="entry name" value="Anticodon_2"/>
    <property type="match status" value="1"/>
</dbReference>
<keyword evidence="5 10" id="KW-0547">Nucleotide-binding</keyword>
<feature type="domain" description="Aminoacyl-tRNA synthetase class I anticodon-binding" evidence="11">
    <location>
        <begin position="465"/>
        <end position="549"/>
    </location>
</feature>
<dbReference type="Gene3D" id="3.40.50.620">
    <property type="entry name" value="HUPs"/>
    <property type="match status" value="1"/>
</dbReference>
<dbReference type="AlphaFoldDB" id="A0AAF0D2R7"/>
<dbReference type="PANTHER" id="PTHR37940:SF1">
    <property type="entry name" value="LYSINE--TRNA LIGASE"/>
    <property type="match status" value="1"/>
</dbReference>
<comment type="catalytic activity">
    <reaction evidence="9 10">
        <text>tRNA(Lys) + L-lysine + ATP = L-lysyl-tRNA(Lys) + AMP + diphosphate</text>
        <dbReference type="Rhea" id="RHEA:20792"/>
        <dbReference type="Rhea" id="RHEA-COMP:9696"/>
        <dbReference type="Rhea" id="RHEA-COMP:9697"/>
        <dbReference type="ChEBI" id="CHEBI:30616"/>
        <dbReference type="ChEBI" id="CHEBI:32551"/>
        <dbReference type="ChEBI" id="CHEBI:33019"/>
        <dbReference type="ChEBI" id="CHEBI:78442"/>
        <dbReference type="ChEBI" id="CHEBI:78529"/>
        <dbReference type="ChEBI" id="CHEBI:456215"/>
        <dbReference type="EC" id="6.1.1.6"/>
    </reaction>
</comment>
<dbReference type="SUPFAM" id="SSF52374">
    <property type="entry name" value="Nucleotidylyl transferase"/>
    <property type="match status" value="1"/>
</dbReference>
<gene>
    <name evidence="10 12" type="primary">lysS</name>
    <name evidence="12" type="ORF">OdinLCB4_001465</name>
</gene>
<dbReference type="EMBL" id="CP091871">
    <property type="protein sequence ID" value="WEU40627.1"/>
    <property type="molecule type" value="Genomic_DNA"/>
</dbReference>
<dbReference type="PANTHER" id="PTHR37940">
    <property type="entry name" value="LYSINE--TRNA LIGASE"/>
    <property type="match status" value="1"/>
</dbReference>
<comment type="similarity">
    <text evidence="2 10">Belongs to the class-I aminoacyl-tRNA synthetase family.</text>
</comment>
<dbReference type="SUPFAM" id="SSF48163">
    <property type="entry name" value="An anticodon-binding domain of class I aminoacyl-tRNA synthetases"/>
    <property type="match status" value="1"/>
</dbReference>
<dbReference type="InterPro" id="IPR045462">
    <property type="entry name" value="aa-tRNA-synth_I_cd-bd"/>
</dbReference>
<accession>A0AAF0D2R7</accession>
<dbReference type="Proteomes" id="UP000186851">
    <property type="component" value="Chromosome"/>
</dbReference>
<dbReference type="EC" id="6.1.1.6" evidence="10"/>
<name>A0AAF0D2R7_ODILC</name>
<evidence type="ECO:0000256" key="1">
    <source>
        <dbReference type="ARBA" id="ARBA00004496"/>
    </source>
</evidence>
<evidence type="ECO:0000256" key="2">
    <source>
        <dbReference type="ARBA" id="ARBA00005594"/>
    </source>
</evidence>
<keyword evidence="7 10" id="KW-0648">Protein biosynthesis</keyword>
<evidence type="ECO:0000256" key="7">
    <source>
        <dbReference type="ARBA" id="ARBA00022917"/>
    </source>
</evidence>
<keyword evidence="4 10" id="KW-0436">Ligase</keyword>
<evidence type="ECO:0000259" key="11">
    <source>
        <dbReference type="Pfam" id="PF19269"/>
    </source>
</evidence>
<dbReference type="HAMAP" id="MF_00177">
    <property type="entry name" value="Lys_tRNA_synth_class1"/>
    <property type="match status" value="1"/>
</dbReference>
<dbReference type="Gene3D" id="1.10.10.350">
    <property type="match status" value="1"/>
</dbReference>
<reference evidence="12" key="1">
    <citation type="journal article" date="2017" name="Nature">
        <title>Asgard archaea illuminate the origin of eukaryotic cellular complexity.</title>
        <authorList>
            <person name="Zaremba-Niedzwiedzka K."/>
            <person name="Caceres E.F."/>
            <person name="Saw J.H."/>
            <person name="Backstrom D."/>
            <person name="Juzokaite L."/>
            <person name="Vancaester E."/>
            <person name="Seitz K.W."/>
            <person name="Anantharaman K."/>
            <person name="Starnawski P."/>
            <person name="Kjeldsen K.U."/>
            <person name="Scott M.B."/>
            <person name="Nunoura T."/>
            <person name="Banfield J.F."/>
            <person name="Schramm A."/>
            <person name="Baker B.J."/>
            <person name="Spang A."/>
            <person name="Ettema T.J.G."/>
        </authorList>
    </citation>
    <scope>NUCLEOTIDE SEQUENCE</scope>
    <source>
        <strain evidence="12">LCB_4</strain>
    </source>
</reference>
<sequence length="551" mass="64329">MSEMRVWIEEIADEILKRKTDKIVINSGKSISGRIHIGIFRELFICDSLKRILDKKGFDAEFYFILDDYDPAKKFPSYIPSDYDKYIGAPFSDIPSPFSEGESYAEFFAKELISTFSSFGLNPKILWTSKLYNTVEMKNIIRTVINKVDEIRSILISYVGETLNEEDAEEYRREVAERYPISVVCKRCGKMQVIDKGKIKPNRVLNYIKETDEVIYYCHSCKKEFKEKLEDARLKLTWRVDWPAKWFLLKVTCEPAGKDHTVKGGAYDTGLRICQEVFGYEGPVKIGYEWLRYGDVDMKTHKGIIFTPREYLEIGQPEVLRYLIIRTPPSKHISFRPELLPQYIDEYERFERVFFNNQLDASDEEKYEASILYPLTLVDEKIQTIKPKLPFRFAVIFSQLKEIMNPQAIMVKAQEVVKKIYKIPVITDRELKEIEETIRKAANWVLKYGSENYKIHISKSISGDIKESLTEAQKTVIRKVAELLSQGDFTEEELQNKIFNIIKEVEGLDVKKGFESIYMVILGKKYGPRLGSFLLSLDRDWLIERLNTVLK</sequence>
<dbReference type="GO" id="GO:0000049">
    <property type="term" value="F:tRNA binding"/>
    <property type="evidence" value="ECO:0007669"/>
    <property type="project" value="InterPro"/>
</dbReference>
<dbReference type="InterPro" id="IPR008925">
    <property type="entry name" value="aa_tRNA-synth_I_cd-bd_sf"/>
</dbReference>
<evidence type="ECO:0000313" key="13">
    <source>
        <dbReference type="Proteomes" id="UP000186851"/>
    </source>
</evidence>
<dbReference type="KEGG" id="oyw:OdinLCB4_001465"/>
<keyword evidence="8 10" id="KW-0030">Aminoacyl-tRNA synthetase</keyword>
<evidence type="ECO:0000256" key="6">
    <source>
        <dbReference type="ARBA" id="ARBA00022840"/>
    </source>
</evidence>
<dbReference type="InterPro" id="IPR014729">
    <property type="entry name" value="Rossmann-like_a/b/a_fold"/>
</dbReference>
<evidence type="ECO:0000256" key="8">
    <source>
        <dbReference type="ARBA" id="ARBA00023146"/>
    </source>
</evidence>
<evidence type="ECO:0000256" key="10">
    <source>
        <dbReference type="HAMAP-Rule" id="MF_00177"/>
    </source>
</evidence>
<dbReference type="InterPro" id="IPR002904">
    <property type="entry name" value="Lys-tRNA-ligase"/>
</dbReference>
<comment type="subcellular location">
    <subcellularLocation>
        <location evidence="1 10">Cytoplasm</location>
    </subcellularLocation>
</comment>
<dbReference type="GO" id="GO:0005737">
    <property type="term" value="C:cytoplasm"/>
    <property type="evidence" value="ECO:0007669"/>
    <property type="project" value="UniProtKB-SubCell"/>
</dbReference>
<protein>
    <recommendedName>
        <fullName evidence="10">Lysine--tRNA ligase</fullName>
        <ecNumber evidence="10">6.1.1.6</ecNumber>
    </recommendedName>
    <alternativeName>
        <fullName evidence="10">Lysyl-tRNA synthetase</fullName>
        <shortName evidence="10">LysRS</shortName>
    </alternativeName>
</protein>
<evidence type="ECO:0000256" key="5">
    <source>
        <dbReference type="ARBA" id="ARBA00022741"/>
    </source>
</evidence>
<proteinExistence type="inferred from homology"/>
<evidence type="ECO:0000313" key="12">
    <source>
        <dbReference type="EMBL" id="WEU40627.1"/>
    </source>
</evidence>
<keyword evidence="3 10" id="KW-0963">Cytoplasm</keyword>
<evidence type="ECO:0000256" key="3">
    <source>
        <dbReference type="ARBA" id="ARBA00022490"/>
    </source>
</evidence>